<evidence type="ECO:0000259" key="15">
    <source>
        <dbReference type="PROSITE" id="PS51788"/>
    </source>
</evidence>
<dbReference type="Pfam" id="PF03226">
    <property type="entry name" value="Yippee-Mis18"/>
    <property type="match status" value="1"/>
</dbReference>
<dbReference type="OrthoDB" id="267517at2759"/>
<feature type="domain" description="Lon N-terminal" evidence="14">
    <location>
        <begin position="100"/>
        <end position="383"/>
    </location>
</feature>
<name>A0A553PBX6_TIGCA</name>
<evidence type="ECO:0000256" key="13">
    <source>
        <dbReference type="SAM" id="MobiDB-lite"/>
    </source>
</evidence>
<dbReference type="SUPFAM" id="SSF88697">
    <property type="entry name" value="PUA domain-like"/>
    <property type="match status" value="1"/>
</dbReference>
<dbReference type="Gene3D" id="2.170.150.20">
    <property type="entry name" value="Peptide methionine sulfoxide reductase"/>
    <property type="match status" value="1"/>
</dbReference>
<comment type="caution">
    <text evidence="16">The sequence shown here is derived from an EMBL/GenBank/DDBJ whole genome shotgun (WGS) entry which is preliminary data.</text>
</comment>
<dbReference type="EMBL" id="VCGU01000005">
    <property type="protein sequence ID" value="TRY75187.1"/>
    <property type="molecule type" value="Genomic_DNA"/>
</dbReference>
<protein>
    <recommendedName>
        <fullName evidence="4">Protein cereblon</fullName>
    </recommendedName>
    <alternativeName>
        <fullName evidence="10">Protein ohgata</fullName>
    </alternativeName>
</protein>
<evidence type="ECO:0000259" key="14">
    <source>
        <dbReference type="PROSITE" id="PS51787"/>
    </source>
</evidence>
<dbReference type="Gene3D" id="1.20.58.1480">
    <property type="match status" value="1"/>
</dbReference>
<dbReference type="UniPathway" id="UPA00143"/>
<dbReference type="CDD" id="cd15777">
    <property type="entry name" value="CRBN_C_like"/>
    <property type="match status" value="1"/>
</dbReference>
<dbReference type="Gene3D" id="2.30.130.40">
    <property type="entry name" value="LON domain-like"/>
    <property type="match status" value="1"/>
</dbReference>
<evidence type="ECO:0000256" key="11">
    <source>
        <dbReference type="ARBA" id="ARBA00046075"/>
    </source>
</evidence>
<dbReference type="GO" id="GO:0016567">
    <property type="term" value="P:protein ubiquitination"/>
    <property type="evidence" value="ECO:0007669"/>
    <property type="project" value="UniProtKB-UniPathway"/>
</dbReference>
<dbReference type="PANTHER" id="PTHR46732">
    <property type="entry name" value="ATP-DEPENDENT PROTEASE LA (LON) DOMAIN PROTEIN"/>
    <property type="match status" value="1"/>
</dbReference>
<dbReference type="Proteomes" id="UP000318571">
    <property type="component" value="Chromosome 2"/>
</dbReference>
<dbReference type="InterPro" id="IPR046336">
    <property type="entry name" value="Lon_prtase_N_sf"/>
</dbReference>
<proteinExistence type="inferred from homology"/>
<dbReference type="AlphaFoldDB" id="A0A553PBX6"/>
<reference evidence="16 17" key="1">
    <citation type="journal article" date="2018" name="Nat. Ecol. Evol.">
        <title>Genomic signatures of mitonuclear coevolution across populations of Tigriopus californicus.</title>
        <authorList>
            <person name="Barreto F.S."/>
            <person name="Watson E.T."/>
            <person name="Lima T.G."/>
            <person name="Willett C.S."/>
            <person name="Edmands S."/>
            <person name="Li W."/>
            <person name="Burton R.S."/>
        </authorList>
    </citation>
    <scope>NUCLEOTIDE SEQUENCE [LARGE SCALE GENOMIC DNA]</scope>
    <source>
        <strain evidence="16 17">San Diego</strain>
    </source>
</reference>
<dbReference type="GO" id="GO:0046872">
    <property type="term" value="F:metal ion binding"/>
    <property type="evidence" value="ECO:0007669"/>
    <property type="project" value="UniProtKB-KW"/>
</dbReference>
<sequence>MDPFELIEYDPPEDGEEEEAEESDADPDGDDDLFPGSSEESQSDDNDHNSDSVEGGNEGGQNETMDFDVELATRHAYLGDSVPVPGRVIYGDDECPTEELPLLPMSGLVLMPEQIMPLALFRSNEVSLIRTLLDTTKTFGSVCSSLFSRQHHQGDILGTTAEIFEYREPENDYEVGLKVKIRGRQRFKILSTRQQVDGIMLAKVKILSEIALGELMNPVRLRSRDKLRNDVRSRALAIDKSESDCSGDESSALRRRFSQFMSKLRPRRSSNEPEDESGTQFDVPSSEYSSRLAFSQNHVLSAWPKWVHDMYDERILVTRLTDILRGPAFVNIHHVNLPLTATELSFWVATNLPFEERDRVALLGINSAIQRLRFEISLVQMIQSLCCKFCLQEIGSRENMISMTQEGLQGTYVNPGGAVHETLTLSKVNRGAVRLEGNSSTQFSWFPGYAWTIAQCARCLSHLGWKFTSTNRKLSPRKFWGITKASIIPIYKSPETSENIVVM</sequence>
<evidence type="ECO:0000256" key="4">
    <source>
        <dbReference type="ARBA" id="ARBA00014394"/>
    </source>
</evidence>
<keyword evidence="9" id="KW-0539">Nucleus</keyword>
<keyword evidence="8" id="KW-0832">Ubl conjugation</keyword>
<dbReference type="Pfam" id="PF02190">
    <property type="entry name" value="LON_substr_bdg"/>
    <property type="match status" value="1"/>
</dbReference>
<accession>A0A553PBX6</accession>
<dbReference type="InterPro" id="IPR004910">
    <property type="entry name" value="Yippee/Mis18/Cereblon"/>
</dbReference>
<evidence type="ECO:0000256" key="12">
    <source>
        <dbReference type="ARBA" id="ARBA00046796"/>
    </source>
</evidence>
<dbReference type="InterPro" id="IPR034750">
    <property type="entry name" value="CULT"/>
</dbReference>
<gene>
    <name evidence="16" type="ORF">TCAL_01597</name>
</gene>
<evidence type="ECO:0000256" key="8">
    <source>
        <dbReference type="ARBA" id="ARBA00022843"/>
    </source>
</evidence>
<feature type="region of interest" description="Disordered" evidence="13">
    <location>
        <begin position="263"/>
        <end position="283"/>
    </location>
</feature>
<comment type="function">
    <text evidence="11">Substrate recognition component of a DCX (DDB1-CUL4-X-box) E3 protein ligase complex that mediates the ubiquitination and subsequent proteasomal degradation of target proteins. Has an essential role in mediating growth by negatively regulating insulin signaling. It also has a role in maintaining presynaptic function in the neuromuscular junction synapses of third-instar larvae.</text>
</comment>
<evidence type="ECO:0000256" key="10">
    <source>
        <dbReference type="ARBA" id="ARBA00030079"/>
    </source>
</evidence>
<dbReference type="SMART" id="SM00464">
    <property type="entry name" value="LON"/>
    <property type="match status" value="1"/>
</dbReference>
<evidence type="ECO:0000256" key="9">
    <source>
        <dbReference type="ARBA" id="ARBA00023242"/>
    </source>
</evidence>
<keyword evidence="6" id="KW-0833">Ubl conjugation pathway</keyword>
<comment type="similarity">
    <text evidence="3">Belongs to the CRBN family.</text>
</comment>
<feature type="region of interest" description="Disordered" evidence="13">
    <location>
        <begin position="1"/>
        <end position="63"/>
    </location>
</feature>
<keyword evidence="5" id="KW-0479">Metal-binding</keyword>
<evidence type="ECO:0000256" key="7">
    <source>
        <dbReference type="ARBA" id="ARBA00022833"/>
    </source>
</evidence>
<dbReference type="PROSITE" id="PS51788">
    <property type="entry name" value="CULT"/>
    <property type="match status" value="1"/>
</dbReference>
<dbReference type="FunFam" id="2.170.150.20:FF:000005">
    <property type="entry name" value="Blast:Protein cereblon homolog"/>
    <property type="match status" value="1"/>
</dbReference>
<dbReference type="OMA" id="AYQMYDS"/>
<dbReference type="GO" id="GO:0005634">
    <property type="term" value="C:nucleus"/>
    <property type="evidence" value="ECO:0007669"/>
    <property type="project" value="UniProtKB-SubCell"/>
</dbReference>
<dbReference type="InterPro" id="IPR003111">
    <property type="entry name" value="Lon_prtase_N"/>
</dbReference>
<feature type="compositionally biased region" description="Acidic residues" evidence="13">
    <location>
        <begin position="1"/>
        <end position="33"/>
    </location>
</feature>
<evidence type="ECO:0000256" key="2">
    <source>
        <dbReference type="ARBA" id="ARBA00004906"/>
    </source>
</evidence>
<comment type="subunit">
    <text evidence="12">Likely a component of a DCX (DDB1-CUL4-X-box) protein ligase complex. May interact with pic/DDB1.</text>
</comment>
<evidence type="ECO:0000256" key="5">
    <source>
        <dbReference type="ARBA" id="ARBA00022723"/>
    </source>
</evidence>
<evidence type="ECO:0000256" key="1">
    <source>
        <dbReference type="ARBA" id="ARBA00004123"/>
    </source>
</evidence>
<evidence type="ECO:0000256" key="3">
    <source>
        <dbReference type="ARBA" id="ARBA00005293"/>
    </source>
</evidence>
<evidence type="ECO:0000313" key="16">
    <source>
        <dbReference type="EMBL" id="TRY75187.1"/>
    </source>
</evidence>
<dbReference type="STRING" id="6832.A0A553PBX6"/>
<comment type="pathway">
    <text evidence="2">Protein modification; protein ubiquitination.</text>
</comment>
<organism evidence="16 17">
    <name type="scientific">Tigriopus californicus</name>
    <name type="common">Marine copepod</name>
    <dbReference type="NCBI Taxonomy" id="6832"/>
    <lineage>
        <taxon>Eukaryota</taxon>
        <taxon>Metazoa</taxon>
        <taxon>Ecdysozoa</taxon>
        <taxon>Arthropoda</taxon>
        <taxon>Crustacea</taxon>
        <taxon>Multicrustacea</taxon>
        <taxon>Hexanauplia</taxon>
        <taxon>Copepoda</taxon>
        <taxon>Harpacticoida</taxon>
        <taxon>Harpacticidae</taxon>
        <taxon>Tigriopus</taxon>
    </lineage>
</organism>
<keyword evidence="17" id="KW-1185">Reference proteome</keyword>
<dbReference type="InterPro" id="IPR015947">
    <property type="entry name" value="PUA-like_sf"/>
</dbReference>
<comment type="subcellular location">
    <subcellularLocation>
        <location evidence="1">Nucleus</location>
    </subcellularLocation>
</comment>
<keyword evidence="7" id="KW-0862">Zinc</keyword>
<dbReference type="PANTHER" id="PTHR46732:SF8">
    <property type="entry name" value="ATP-DEPENDENT PROTEASE LA (LON) DOMAIN PROTEIN"/>
    <property type="match status" value="1"/>
</dbReference>
<evidence type="ECO:0000256" key="6">
    <source>
        <dbReference type="ARBA" id="ARBA00022786"/>
    </source>
</evidence>
<evidence type="ECO:0000313" key="17">
    <source>
        <dbReference type="Proteomes" id="UP000318571"/>
    </source>
</evidence>
<feature type="domain" description="CULT" evidence="15">
    <location>
        <begin position="382"/>
        <end position="491"/>
    </location>
</feature>
<dbReference type="PROSITE" id="PS51787">
    <property type="entry name" value="LON_N"/>
    <property type="match status" value="1"/>
</dbReference>